<keyword evidence="1" id="KW-0812">Transmembrane</keyword>
<dbReference type="PANTHER" id="PTHR14795">
    <property type="entry name" value="HELICASE RELATED"/>
    <property type="match status" value="1"/>
</dbReference>
<dbReference type="InterPro" id="IPR004843">
    <property type="entry name" value="Calcineurin-like_PHP"/>
</dbReference>
<feature type="domain" description="Calcineurin-like phosphoesterase" evidence="2">
    <location>
        <begin position="19"/>
        <end position="225"/>
    </location>
</feature>
<keyword evidence="1" id="KW-0472">Membrane</keyword>
<dbReference type="Gene3D" id="3.60.21.10">
    <property type="match status" value="1"/>
</dbReference>
<keyword evidence="1" id="KW-1133">Transmembrane helix</keyword>
<reference evidence="4" key="1">
    <citation type="submission" date="2024-06" db="EMBL/GenBank/DDBJ databases">
        <authorList>
            <person name="Liu X."/>
            <person name="Lenzi L."/>
            <person name="Haldenby T S."/>
            <person name="Uol C."/>
        </authorList>
    </citation>
    <scope>NUCLEOTIDE SEQUENCE</scope>
</reference>
<feature type="transmembrane region" description="Helical" evidence="1">
    <location>
        <begin position="551"/>
        <end position="572"/>
    </location>
</feature>
<feature type="transmembrane region" description="Helical" evidence="1">
    <location>
        <begin position="510"/>
        <end position="530"/>
    </location>
</feature>
<dbReference type="GO" id="GO:0016787">
    <property type="term" value="F:hydrolase activity"/>
    <property type="evidence" value="ECO:0007669"/>
    <property type="project" value="InterPro"/>
</dbReference>
<dbReference type="PANTHER" id="PTHR14795:SF0">
    <property type="entry name" value="TRANSMEMBRANE PROTEIN 62"/>
    <property type="match status" value="1"/>
</dbReference>
<evidence type="ECO:0000259" key="3">
    <source>
        <dbReference type="Pfam" id="PF24384"/>
    </source>
</evidence>
<dbReference type="InterPro" id="IPR029052">
    <property type="entry name" value="Metallo-depent_PP-like"/>
</dbReference>
<sequence>MYNTGQESPIGNVFKAIFWFVQITDLHISDNTAPSRITDLKNFCSVTLPLIRPELVLATGDLTNARSKDGLSGGQRIEEWIAYRRIIRDSGILDFTEWLDVRGNHDTFNVVRNNNTIDYFNYYSIQGPKHPQGYSFQLQKPYGKYTFCTLEITPDYGINYPINFFGEINKKFEQRIRELGKVSEGSNHTFWFGHYPTPTIISKHFDLRGYFRSHASAYFCGHMHTVHGLLPHLYAVQPQGYLELELGDWRDNRYYRVVAVDHDLVSFTDVQARFDKESKQWPIILITNPKDARYLLPDREPTYRIAKSTHIRILTWSTSAIRSVIVFIDDQFQGRAVECKAEENKKTPLYTLGWNATEWSDGKLHQIQVTVIDADGNKRTVKQPFMVDGSPSWNRWSVQALIMRTNLTRDAQIAFYIIWSLLVLLLLLPRILSGSTFLTITCNTCFSRGVYKLAKSDGTFWPMLLFLIYMICGPTFMGYLSGGRFGAVFSFGICIGNRLILDTFTYLFEFYQFLILFVGGLCFQFCYAGRRSRVPAQPPMKKNSTCSSDTLSMNEIPGCIFSIVVGTSTALIHWRLYAILQFFFNLFAIAVPYGLLAFILAPGRWLPIYVIWNNACYLCSS</sequence>
<feature type="transmembrane region" description="Helical" evidence="1">
    <location>
        <begin position="578"/>
        <end position="601"/>
    </location>
</feature>
<evidence type="ECO:0000313" key="5">
    <source>
        <dbReference type="Proteomes" id="UP001497525"/>
    </source>
</evidence>
<evidence type="ECO:0008006" key="6">
    <source>
        <dbReference type="Google" id="ProtNLM"/>
    </source>
</evidence>
<comment type="caution">
    <text evidence="4">The sequence shown here is derived from an EMBL/GenBank/DDBJ whole genome shotgun (WGS) entry which is preliminary data.</text>
</comment>
<dbReference type="InterPro" id="IPR056229">
    <property type="entry name" value="Ig_TMM62"/>
</dbReference>
<accession>A0AAV2T671</accession>
<evidence type="ECO:0000256" key="1">
    <source>
        <dbReference type="SAM" id="Phobius"/>
    </source>
</evidence>
<evidence type="ECO:0000259" key="2">
    <source>
        <dbReference type="Pfam" id="PF00149"/>
    </source>
</evidence>
<dbReference type="AlphaFoldDB" id="A0AAV2T671"/>
<dbReference type="Pfam" id="PF00149">
    <property type="entry name" value="Metallophos"/>
    <property type="match status" value="1"/>
</dbReference>
<proteinExistence type="predicted"/>
<organism evidence="4 5">
    <name type="scientific">Calicophoron daubneyi</name>
    <name type="common">Rumen fluke</name>
    <name type="synonym">Paramphistomum daubneyi</name>
    <dbReference type="NCBI Taxonomy" id="300641"/>
    <lineage>
        <taxon>Eukaryota</taxon>
        <taxon>Metazoa</taxon>
        <taxon>Spiralia</taxon>
        <taxon>Lophotrochozoa</taxon>
        <taxon>Platyhelminthes</taxon>
        <taxon>Trematoda</taxon>
        <taxon>Digenea</taxon>
        <taxon>Plagiorchiida</taxon>
        <taxon>Pronocephalata</taxon>
        <taxon>Paramphistomoidea</taxon>
        <taxon>Paramphistomidae</taxon>
        <taxon>Calicophoron</taxon>
    </lineage>
</organism>
<dbReference type="EMBL" id="CAXLJL010000112">
    <property type="protein sequence ID" value="CAL5131943.1"/>
    <property type="molecule type" value="Genomic_DNA"/>
</dbReference>
<dbReference type="Pfam" id="PF24384">
    <property type="entry name" value="Ig_TMM62"/>
    <property type="match status" value="1"/>
</dbReference>
<evidence type="ECO:0000313" key="4">
    <source>
        <dbReference type="EMBL" id="CAL5131943.1"/>
    </source>
</evidence>
<dbReference type="SUPFAM" id="SSF56300">
    <property type="entry name" value="Metallo-dependent phosphatases"/>
    <property type="match status" value="1"/>
</dbReference>
<gene>
    <name evidence="4" type="ORF">CDAUBV1_LOCUS4472</name>
</gene>
<feature type="transmembrane region" description="Helical" evidence="1">
    <location>
        <begin position="413"/>
        <end position="432"/>
    </location>
</feature>
<feature type="domain" description="TMEM62 Ig-like" evidence="3">
    <location>
        <begin position="279"/>
        <end position="390"/>
    </location>
</feature>
<protein>
    <recommendedName>
        <fullName evidence="6">Calcineurin-like phosphoesterase domain-containing protein</fullName>
    </recommendedName>
</protein>
<name>A0AAV2T671_CALDB</name>
<dbReference type="Proteomes" id="UP001497525">
    <property type="component" value="Unassembled WGS sequence"/>
</dbReference>
<feature type="transmembrane region" description="Helical" evidence="1">
    <location>
        <begin position="460"/>
        <end position="480"/>
    </location>
</feature>